<dbReference type="Proteomes" id="UP000824890">
    <property type="component" value="Unassembled WGS sequence"/>
</dbReference>
<proteinExistence type="predicted"/>
<evidence type="ECO:0000313" key="1">
    <source>
        <dbReference type="EMBL" id="KAH0859521.1"/>
    </source>
</evidence>
<organism evidence="1 2">
    <name type="scientific">Brassica napus</name>
    <name type="common">Rape</name>
    <dbReference type="NCBI Taxonomy" id="3708"/>
    <lineage>
        <taxon>Eukaryota</taxon>
        <taxon>Viridiplantae</taxon>
        <taxon>Streptophyta</taxon>
        <taxon>Embryophyta</taxon>
        <taxon>Tracheophyta</taxon>
        <taxon>Spermatophyta</taxon>
        <taxon>Magnoliopsida</taxon>
        <taxon>eudicotyledons</taxon>
        <taxon>Gunneridae</taxon>
        <taxon>Pentapetalae</taxon>
        <taxon>rosids</taxon>
        <taxon>malvids</taxon>
        <taxon>Brassicales</taxon>
        <taxon>Brassicaceae</taxon>
        <taxon>Brassiceae</taxon>
        <taxon>Brassica</taxon>
    </lineage>
</organism>
<evidence type="ECO:0000313" key="2">
    <source>
        <dbReference type="Proteomes" id="UP000824890"/>
    </source>
</evidence>
<name>A0ABQ7XUG0_BRANA</name>
<keyword evidence="2" id="KW-1185">Reference proteome</keyword>
<reference evidence="1 2" key="1">
    <citation type="submission" date="2021-05" db="EMBL/GenBank/DDBJ databases">
        <title>Genome Assembly of Synthetic Allotetraploid Brassica napus Reveals Homoeologous Exchanges between Subgenomes.</title>
        <authorList>
            <person name="Davis J.T."/>
        </authorList>
    </citation>
    <scope>NUCLEOTIDE SEQUENCE [LARGE SCALE GENOMIC DNA]</scope>
    <source>
        <strain evidence="2">cv. Da-Ae</strain>
        <tissue evidence="1">Seedling</tissue>
    </source>
</reference>
<protein>
    <submittedName>
        <fullName evidence="1">Uncharacterized protein</fullName>
    </submittedName>
</protein>
<comment type="caution">
    <text evidence="1">The sequence shown here is derived from an EMBL/GenBank/DDBJ whole genome shotgun (WGS) entry which is preliminary data.</text>
</comment>
<accession>A0ABQ7XUG0</accession>
<gene>
    <name evidence="1" type="ORF">HID58_087782</name>
</gene>
<dbReference type="EMBL" id="JAGKQM010000019">
    <property type="protein sequence ID" value="KAH0859521.1"/>
    <property type="molecule type" value="Genomic_DNA"/>
</dbReference>
<sequence length="122" mass="14223">MKHINRVRLLLHHCSDLETLTFDLLPPSSIMITSSYDGIDPRKYWAQNITYKCTLKTVLVRNFVGGLSELNSGCEHEPVLERIELYMPYRLEESQWMIAYEGVQRSVEPVQSLRKNEILVIL</sequence>